<organism evidence="8 9">
    <name type="scientific">Caenorhabditis angaria</name>
    <dbReference type="NCBI Taxonomy" id="860376"/>
    <lineage>
        <taxon>Eukaryota</taxon>
        <taxon>Metazoa</taxon>
        <taxon>Ecdysozoa</taxon>
        <taxon>Nematoda</taxon>
        <taxon>Chromadorea</taxon>
        <taxon>Rhabditida</taxon>
        <taxon>Rhabditina</taxon>
        <taxon>Rhabditomorpha</taxon>
        <taxon>Rhabditoidea</taxon>
        <taxon>Rhabditidae</taxon>
        <taxon>Peloderinae</taxon>
        <taxon>Caenorhabditis</taxon>
    </lineage>
</organism>
<dbReference type="AlphaFoldDB" id="A0A9P1ISR0"/>
<dbReference type="InterPro" id="IPR001534">
    <property type="entry name" value="Transthyretin-like"/>
</dbReference>
<comment type="similarity">
    <text evidence="2">Belongs to the nematode transthyretin-like family.</text>
</comment>
<protein>
    <recommendedName>
        <fullName evidence="7">C-type lectin domain-containing protein</fullName>
    </recommendedName>
</protein>
<comment type="subcellular location">
    <subcellularLocation>
        <location evidence="1">Secreted</location>
    </subcellularLocation>
</comment>
<keyword evidence="9" id="KW-1185">Reference proteome</keyword>
<evidence type="ECO:0000256" key="3">
    <source>
        <dbReference type="ARBA" id="ARBA00022525"/>
    </source>
</evidence>
<keyword evidence="3" id="KW-0964">Secreted</keyword>
<dbReference type="PROSITE" id="PS50041">
    <property type="entry name" value="C_TYPE_LECTIN_2"/>
    <property type="match status" value="1"/>
</dbReference>
<dbReference type="InterPro" id="IPR016186">
    <property type="entry name" value="C-type_lectin-like/link_sf"/>
</dbReference>
<feature type="chain" id="PRO_5040318490" description="C-type lectin domain-containing protein" evidence="6">
    <location>
        <begin position="22"/>
        <end position="361"/>
    </location>
</feature>
<reference evidence="8" key="1">
    <citation type="submission" date="2022-11" db="EMBL/GenBank/DDBJ databases">
        <authorList>
            <person name="Kikuchi T."/>
        </authorList>
    </citation>
    <scope>NUCLEOTIDE SEQUENCE</scope>
    <source>
        <strain evidence="8">PS1010</strain>
    </source>
</reference>
<gene>
    <name evidence="8" type="ORF">CAMP_LOCUS13016</name>
</gene>
<dbReference type="GO" id="GO:0005576">
    <property type="term" value="C:extracellular region"/>
    <property type="evidence" value="ECO:0007669"/>
    <property type="project" value="UniProtKB-SubCell"/>
</dbReference>
<feature type="domain" description="C-type lectin" evidence="7">
    <location>
        <begin position="82"/>
        <end position="218"/>
    </location>
</feature>
<keyword evidence="4 6" id="KW-0732">Signal</keyword>
<dbReference type="GO" id="GO:0009986">
    <property type="term" value="C:cell surface"/>
    <property type="evidence" value="ECO:0007669"/>
    <property type="project" value="InterPro"/>
</dbReference>
<sequence length="361" mass="41161">MKLFLISLLILVSIFLLEIEARRKDRDDDCSASESSEELPREHHKKHHHHKKKRTTTKTTTKRVPRCLKGWKGFPRSGRIWCIRVIAGEPNRDGAEAQCNGLGATLTGIANAQESLFLQAQSLPILQSLGKTVGSIWIGLVRRPECRGYLKSLFAPCIRSDGFMWTDGVVTRKNTMTWRATMPDNAGWNQNCARLHVGSRSYQFSHYINPGDIDDIDCTIPASKTLDIQKIRGFACGILIFVLIPLASAELRGITIKGKIVCKSVPVETDFKFYEHDFVIDCDANWKTSNSQGEFEVSEKEDEAVGKFDPYIEIRHNCTQKPGCYQRSVFYYKTYETNRLVENEVLNLDDQEYYYNGPICY</sequence>
<dbReference type="OrthoDB" id="5826894at2759"/>
<comment type="caution">
    <text evidence="8">The sequence shown here is derived from an EMBL/GenBank/DDBJ whole genome shotgun (WGS) entry which is preliminary data.</text>
</comment>
<evidence type="ECO:0000259" key="7">
    <source>
        <dbReference type="PROSITE" id="PS50041"/>
    </source>
</evidence>
<name>A0A9P1ISR0_9PELO</name>
<dbReference type="InterPro" id="IPR001304">
    <property type="entry name" value="C-type_lectin-like"/>
</dbReference>
<dbReference type="InterPro" id="IPR016187">
    <property type="entry name" value="CTDL_fold"/>
</dbReference>
<accession>A0A9P1ISR0</accession>
<feature type="region of interest" description="Disordered" evidence="5">
    <location>
        <begin position="27"/>
        <end position="62"/>
    </location>
</feature>
<feature type="signal peptide" evidence="6">
    <location>
        <begin position="1"/>
        <end position="21"/>
    </location>
</feature>
<dbReference type="Pfam" id="PF01060">
    <property type="entry name" value="TTR-52"/>
    <property type="match status" value="1"/>
</dbReference>
<evidence type="ECO:0000256" key="1">
    <source>
        <dbReference type="ARBA" id="ARBA00004613"/>
    </source>
</evidence>
<evidence type="ECO:0000313" key="9">
    <source>
        <dbReference type="Proteomes" id="UP001152747"/>
    </source>
</evidence>
<proteinExistence type="inferred from homology"/>
<dbReference type="Proteomes" id="UP001152747">
    <property type="component" value="Unassembled WGS sequence"/>
</dbReference>
<dbReference type="CDD" id="cd00037">
    <property type="entry name" value="CLECT"/>
    <property type="match status" value="1"/>
</dbReference>
<dbReference type="InterPro" id="IPR038479">
    <property type="entry name" value="Transthyretin-like_sf"/>
</dbReference>
<dbReference type="SMART" id="SM00034">
    <property type="entry name" value="CLECT"/>
    <property type="match status" value="1"/>
</dbReference>
<dbReference type="SUPFAM" id="SSF56436">
    <property type="entry name" value="C-type lectin-like"/>
    <property type="match status" value="1"/>
</dbReference>
<dbReference type="EMBL" id="CANHGI010000005">
    <property type="protein sequence ID" value="CAI5450379.1"/>
    <property type="molecule type" value="Genomic_DNA"/>
</dbReference>
<evidence type="ECO:0000313" key="8">
    <source>
        <dbReference type="EMBL" id="CAI5450379.1"/>
    </source>
</evidence>
<evidence type="ECO:0000256" key="4">
    <source>
        <dbReference type="ARBA" id="ARBA00022729"/>
    </source>
</evidence>
<dbReference type="Gene3D" id="2.60.40.3330">
    <property type="match status" value="1"/>
</dbReference>
<evidence type="ECO:0000256" key="5">
    <source>
        <dbReference type="SAM" id="MobiDB-lite"/>
    </source>
</evidence>
<evidence type="ECO:0000256" key="2">
    <source>
        <dbReference type="ARBA" id="ARBA00010112"/>
    </source>
</evidence>
<dbReference type="PANTHER" id="PTHR23124">
    <property type="entry name" value="C-TYPE LECTIN DOMAIN-CONTAINING PROTEIN-RELATED-RELATED"/>
    <property type="match status" value="1"/>
</dbReference>
<feature type="compositionally biased region" description="Basic residues" evidence="5">
    <location>
        <begin position="42"/>
        <end position="62"/>
    </location>
</feature>
<dbReference type="Gene3D" id="3.10.100.10">
    <property type="entry name" value="Mannose-Binding Protein A, subunit A"/>
    <property type="match status" value="1"/>
</dbReference>
<evidence type="ECO:0000256" key="6">
    <source>
        <dbReference type="SAM" id="SignalP"/>
    </source>
</evidence>